<comment type="caution">
    <text evidence="3">The sequence shown here is derived from an EMBL/GenBank/DDBJ whole genome shotgun (WGS) entry which is preliminary data.</text>
</comment>
<evidence type="ECO:0000313" key="4">
    <source>
        <dbReference type="Proteomes" id="UP000593560"/>
    </source>
</evidence>
<proteinExistence type="predicted"/>
<dbReference type="OrthoDB" id="1747797at2759"/>
<evidence type="ECO:0000313" key="3">
    <source>
        <dbReference type="EMBL" id="MBA0813814.1"/>
    </source>
</evidence>
<gene>
    <name evidence="3" type="ORF">Gohar_027636</name>
</gene>
<keyword evidence="4" id="KW-1185">Reference proteome</keyword>
<dbReference type="Pfam" id="PF23247">
    <property type="entry name" value="LRR_RPS2"/>
    <property type="match status" value="2"/>
</dbReference>
<dbReference type="PANTHER" id="PTHR33463">
    <property type="entry name" value="NB-ARC DOMAIN-CONTAINING PROTEIN-RELATED"/>
    <property type="match status" value="1"/>
</dbReference>
<sequence length="191" mass="21734">MSEIFQVDEANNAAPLLSNLELLELLSLPDLRWIVTSPTHCVDLVCLKVLEIISWEKLESLFSISIVRSLIVLEELKIVGCNELKRVFMEVESNAESNTLYLPNLKNMEIKECPNLEYVFPLALARGFLRLQKVLLVKLGNLRGFAESNDVVKMAALKTLDRNNSGKNVKCLKTLDRLEKRVETKKIMSIF</sequence>
<dbReference type="AlphaFoldDB" id="A0A7J9HWU2"/>
<feature type="domain" description="Disease resistance protein At4g27190-like leucine-rich repeats" evidence="2">
    <location>
        <begin position="3"/>
        <end position="82"/>
    </location>
</feature>
<dbReference type="Proteomes" id="UP000593560">
    <property type="component" value="Unassembled WGS sequence"/>
</dbReference>
<dbReference type="EMBL" id="JABFAD010000011">
    <property type="protein sequence ID" value="MBA0813814.1"/>
    <property type="molecule type" value="Genomic_DNA"/>
</dbReference>
<protein>
    <recommendedName>
        <fullName evidence="2">Disease resistance protein At4g27190-like leucine-rich repeats domain-containing protein</fullName>
    </recommendedName>
</protein>
<reference evidence="3 4" key="1">
    <citation type="journal article" date="2019" name="Genome Biol. Evol.">
        <title>Insights into the evolution of the New World diploid cottons (Gossypium, subgenus Houzingenia) based on genome sequencing.</title>
        <authorList>
            <person name="Grover C.E."/>
            <person name="Arick M.A. 2nd"/>
            <person name="Thrash A."/>
            <person name="Conover J.L."/>
            <person name="Sanders W.S."/>
            <person name="Peterson D.G."/>
            <person name="Frelichowski J.E."/>
            <person name="Scheffler J.A."/>
            <person name="Scheffler B.E."/>
            <person name="Wendel J.F."/>
        </authorList>
    </citation>
    <scope>NUCLEOTIDE SEQUENCE [LARGE SCALE GENOMIC DNA]</scope>
    <source>
        <strain evidence="3">0</strain>
        <tissue evidence="3">Leaf</tissue>
    </source>
</reference>
<organism evidence="3 4">
    <name type="scientific">Gossypium harknessii</name>
    <dbReference type="NCBI Taxonomy" id="34285"/>
    <lineage>
        <taxon>Eukaryota</taxon>
        <taxon>Viridiplantae</taxon>
        <taxon>Streptophyta</taxon>
        <taxon>Embryophyta</taxon>
        <taxon>Tracheophyta</taxon>
        <taxon>Spermatophyta</taxon>
        <taxon>Magnoliopsida</taxon>
        <taxon>eudicotyledons</taxon>
        <taxon>Gunneridae</taxon>
        <taxon>Pentapetalae</taxon>
        <taxon>rosids</taxon>
        <taxon>malvids</taxon>
        <taxon>Malvales</taxon>
        <taxon>Malvaceae</taxon>
        <taxon>Malvoideae</taxon>
        <taxon>Gossypium</taxon>
    </lineage>
</organism>
<dbReference type="PANTHER" id="PTHR33463:SF203">
    <property type="entry name" value="AAA+ ATPASE DOMAIN-CONTAINING PROTEIN"/>
    <property type="match status" value="1"/>
</dbReference>
<dbReference type="InterPro" id="IPR050905">
    <property type="entry name" value="Plant_NBS-LRR"/>
</dbReference>
<dbReference type="InterPro" id="IPR057135">
    <property type="entry name" value="At4g27190-like_LRR"/>
</dbReference>
<evidence type="ECO:0000256" key="1">
    <source>
        <dbReference type="ARBA" id="ARBA00022821"/>
    </source>
</evidence>
<evidence type="ECO:0000259" key="2">
    <source>
        <dbReference type="Pfam" id="PF23247"/>
    </source>
</evidence>
<name>A0A7J9HWU2_9ROSI</name>
<feature type="domain" description="Disease resistance protein At4g27190-like leucine-rich repeats" evidence="2">
    <location>
        <begin position="93"/>
        <end position="134"/>
    </location>
</feature>
<accession>A0A7J9HWU2</accession>
<keyword evidence="1" id="KW-0611">Plant defense</keyword>
<dbReference type="SUPFAM" id="SSF52047">
    <property type="entry name" value="RNI-like"/>
    <property type="match status" value="1"/>
</dbReference>